<protein>
    <recommendedName>
        <fullName evidence="3">Hpr(Ser) kinase/phosphatase</fullName>
    </recommendedName>
</protein>
<evidence type="ECO:0000313" key="1">
    <source>
        <dbReference type="EMBL" id="MDT0630169.1"/>
    </source>
</evidence>
<sequence>MPRLPTCSLYGLRVGTELPLGGAPSADGEPDVVVRFGPARSLATRPPRPGCFEASPGHVFLGTLGGGVVLARHGREILVDGDDREALTSLVLGQGLATILHQRGVLTLHASAVAVEGGAVAFLGDQGAGKSTTAAALVERGGRLITDDVLPVRNLDAAAPSVAGGYPFLKVTQDTAQALDDDLNALRPAYSAVAKWRKTVSTVSTACPLRAVYVLEPGLTLHTERLSILDAFQQVAHHAFTGAIARSTGSGDRCLRSYAALARYVPLFRLTVPRSLDELPRLADSVVTHARSVATPSNAGFPFHHPALSGASL</sequence>
<accession>A0ABU3BLK1</accession>
<dbReference type="EMBL" id="JAVRHT010000001">
    <property type="protein sequence ID" value="MDT0630169.1"/>
    <property type="molecule type" value="Genomic_DNA"/>
</dbReference>
<proteinExistence type="predicted"/>
<dbReference type="Gene3D" id="3.40.50.300">
    <property type="entry name" value="P-loop containing nucleotide triphosphate hydrolases"/>
    <property type="match status" value="1"/>
</dbReference>
<evidence type="ECO:0008006" key="3">
    <source>
        <dbReference type="Google" id="ProtNLM"/>
    </source>
</evidence>
<name>A0ABU3BLK1_9BACT</name>
<organism evidence="1 2">
    <name type="scientific">Rubrivirga litoralis</name>
    <dbReference type="NCBI Taxonomy" id="3075598"/>
    <lineage>
        <taxon>Bacteria</taxon>
        <taxon>Pseudomonadati</taxon>
        <taxon>Rhodothermota</taxon>
        <taxon>Rhodothermia</taxon>
        <taxon>Rhodothermales</taxon>
        <taxon>Rubricoccaceae</taxon>
        <taxon>Rubrivirga</taxon>
    </lineage>
</organism>
<keyword evidence="2" id="KW-1185">Reference proteome</keyword>
<comment type="caution">
    <text evidence="1">The sequence shown here is derived from an EMBL/GenBank/DDBJ whole genome shotgun (WGS) entry which is preliminary data.</text>
</comment>
<dbReference type="Proteomes" id="UP001267426">
    <property type="component" value="Unassembled WGS sequence"/>
</dbReference>
<gene>
    <name evidence="1" type="ORF">RM540_00275</name>
</gene>
<dbReference type="InterPro" id="IPR027417">
    <property type="entry name" value="P-loop_NTPase"/>
</dbReference>
<dbReference type="RefSeq" id="WP_311661115.1">
    <property type="nucleotide sequence ID" value="NZ_JAVRHT010000001.1"/>
</dbReference>
<evidence type="ECO:0000313" key="2">
    <source>
        <dbReference type="Proteomes" id="UP001267426"/>
    </source>
</evidence>
<reference evidence="1 2" key="1">
    <citation type="submission" date="2023-09" db="EMBL/GenBank/DDBJ databases">
        <authorList>
            <person name="Rey-Velasco X."/>
        </authorList>
    </citation>
    <scope>NUCLEOTIDE SEQUENCE [LARGE SCALE GENOMIC DNA]</scope>
    <source>
        <strain evidence="1 2">F394</strain>
    </source>
</reference>
<dbReference type="SUPFAM" id="SSF53795">
    <property type="entry name" value="PEP carboxykinase-like"/>
    <property type="match status" value="1"/>
</dbReference>